<evidence type="ECO:0000313" key="4">
    <source>
        <dbReference type="Proteomes" id="UP000294739"/>
    </source>
</evidence>
<keyword evidence="2" id="KW-0812">Transmembrane</keyword>
<protein>
    <submittedName>
        <fullName evidence="3">DUF3159 domain-containing protein</fullName>
    </submittedName>
</protein>
<dbReference type="RefSeq" id="WP_131901673.1">
    <property type="nucleotide sequence ID" value="NZ_SMKZ01000080.1"/>
</dbReference>
<dbReference type="EMBL" id="SMKZ01000080">
    <property type="protein sequence ID" value="TDD96751.1"/>
    <property type="molecule type" value="Genomic_DNA"/>
</dbReference>
<keyword evidence="2" id="KW-1133">Transmembrane helix</keyword>
<comment type="caution">
    <text evidence="3">The sequence shown here is derived from an EMBL/GenBank/DDBJ whole genome shotgun (WGS) entry which is preliminary data.</text>
</comment>
<accession>A0A4R5CA11</accession>
<proteinExistence type="predicted"/>
<sequence>MSQDESGTGRDAQTPTGTGEPAGNPSRPSPVRQGWVQAITSDERFRPQDALGPAALLDAGLPLAVFTVVYTAAGRDLQLSLWVALGAGALLGVIRLLRRERMQNVVAGFLGLGIAAYLANRTGRAEDVFLPGLLINVAYGTAGLISVVVRWPLIGLFVGFATGQGTSWRRDPALTKAFTLATLLWVSMFAARLAVQAPLYFAGEDQLGWLAGARLVMSWPLFLLVAYVSWLIIRPAYHAHNARQAAPDPVDG</sequence>
<keyword evidence="4" id="KW-1185">Reference proteome</keyword>
<reference evidence="3 4" key="1">
    <citation type="submission" date="2019-03" db="EMBL/GenBank/DDBJ databases">
        <title>Draft genome sequences of novel Actinobacteria.</title>
        <authorList>
            <person name="Sahin N."/>
            <person name="Ay H."/>
            <person name="Saygin H."/>
        </authorList>
    </citation>
    <scope>NUCLEOTIDE SEQUENCE [LARGE SCALE GENOMIC DNA]</scope>
    <source>
        <strain evidence="3 4">5K138</strain>
    </source>
</reference>
<evidence type="ECO:0000256" key="1">
    <source>
        <dbReference type="SAM" id="MobiDB-lite"/>
    </source>
</evidence>
<dbReference type="InterPro" id="IPR016566">
    <property type="entry name" value="UCP010219"/>
</dbReference>
<dbReference type="Proteomes" id="UP000294739">
    <property type="component" value="Unassembled WGS sequence"/>
</dbReference>
<gene>
    <name evidence="3" type="ORF">E1269_30225</name>
</gene>
<feature type="transmembrane region" description="Helical" evidence="2">
    <location>
        <begin position="173"/>
        <end position="195"/>
    </location>
</feature>
<feature type="transmembrane region" description="Helical" evidence="2">
    <location>
        <begin position="104"/>
        <end position="119"/>
    </location>
</feature>
<evidence type="ECO:0000313" key="3">
    <source>
        <dbReference type="EMBL" id="TDD96751.1"/>
    </source>
</evidence>
<feature type="transmembrane region" description="Helical" evidence="2">
    <location>
        <begin position="215"/>
        <end position="233"/>
    </location>
</feature>
<dbReference type="OrthoDB" id="5244221at2"/>
<feature type="transmembrane region" description="Helical" evidence="2">
    <location>
        <begin position="54"/>
        <end position="73"/>
    </location>
</feature>
<dbReference type="Pfam" id="PF11361">
    <property type="entry name" value="DUF3159"/>
    <property type="match status" value="1"/>
</dbReference>
<evidence type="ECO:0000256" key="2">
    <source>
        <dbReference type="SAM" id="Phobius"/>
    </source>
</evidence>
<feature type="transmembrane region" description="Helical" evidence="2">
    <location>
        <begin position="79"/>
        <end position="97"/>
    </location>
</feature>
<dbReference type="AlphaFoldDB" id="A0A4R5CA11"/>
<organism evidence="3 4">
    <name type="scientific">Jiangella asiatica</name>
    <dbReference type="NCBI Taxonomy" id="2530372"/>
    <lineage>
        <taxon>Bacteria</taxon>
        <taxon>Bacillati</taxon>
        <taxon>Actinomycetota</taxon>
        <taxon>Actinomycetes</taxon>
        <taxon>Jiangellales</taxon>
        <taxon>Jiangellaceae</taxon>
        <taxon>Jiangella</taxon>
    </lineage>
</organism>
<dbReference type="InParanoid" id="A0A4R5CA11"/>
<feature type="compositionally biased region" description="Polar residues" evidence="1">
    <location>
        <begin position="1"/>
        <end position="17"/>
    </location>
</feature>
<feature type="region of interest" description="Disordered" evidence="1">
    <location>
        <begin position="1"/>
        <end position="32"/>
    </location>
</feature>
<name>A0A4R5CA11_9ACTN</name>
<feature type="transmembrane region" description="Helical" evidence="2">
    <location>
        <begin position="139"/>
        <end position="161"/>
    </location>
</feature>
<keyword evidence="2" id="KW-0472">Membrane</keyword>